<dbReference type="Pfam" id="PF24805">
    <property type="entry name" value="EIF3I"/>
    <property type="match status" value="1"/>
</dbReference>
<organism evidence="9 10">
    <name type="scientific">Dictyostelium firmibasis</name>
    <dbReference type="NCBI Taxonomy" id="79012"/>
    <lineage>
        <taxon>Eukaryota</taxon>
        <taxon>Amoebozoa</taxon>
        <taxon>Evosea</taxon>
        <taxon>Eumycetozoa</taxon>
        <taxon>Dictyostelia</taxon>
        <taxon>Dictyosteliales</taxon>
        <taxon>Dictyosteliaceae</taxon>
        <taxon>Dictyostelium</taxon>
    </lineage>
</organism>
<dbReference type="InterPro" id="IPR019775">
    <property type="entry name" value="WD40_repeat_CS"/>
</dbReference>
<evidence type="ECO:0000256" key="6">
    <source>
        <dbReference type="ARBA" id="ARBA00038394"/>
    </source>
</evidence>
<comment type="subunit">
    <text evidence="7">Component of the eukaryotic translation initiation factor 3 (eIF-3) complex.</text>
</comment>
<name>A0AAN7YW15_9MYCE</name>
<reference evidence="9 10" key="1">
    <citation type="submission" date="2023-11" db="EMBL/GenBank/DDBJ databases">
        <title>Dfirmibasis_genome.</title>
        <authorList>
            <person name="Edelbroek B."/>
            <person name="Kjellin J."/>
            <person name="Jerlstrom-Hultqvist J."/>
            <person name="Soderbom F."/>
        </authorList>
    </citation>
    <scope>NUCLEOTIDE SEQUENCE [LARGE SCALE GENOMIC DNA]</scope>
    <source>
        <strain evidence="9 10">TNS-C-14</strain>
    </source>
</reference>
<dbReference type="SUPFAM" id="SSF50978">
    <property type="entry name" value="WD40 repeat-like"/>
    <property type="match status" value="1"/>
</dbReference>
<feature type="repeat" description="WD" evidence="8">
    <location>
        <begin position="182"/>
        <end position="223"/>
    </location>
</feature>
<evidence type="ECO:0000256" key="7">
    <source>
        <dbReference type="HAMAP-Rule" id="MF_03008"/>
    </source>
</evidence>
<evidence type="ECO:0000313" key="9">
    <source>
        <dbReference type="EMBL" id="KAK5580551.1"/>
    </source>
</evidence>
<evidence type="ECO:0000256" key="5">
    <source>
        <dbReference type="ARBA" id="ARBA00022917"/>
    </source>
</evidence>
<dbReference type="GO" id="GO:0003743">
    <property type="term" value="F:translation initiation factor activity"/>
    <property type="evidence" value="ECO:0007669"/>
    <property type="project" value="UniProtKB-UniRule"/>
</dbReference>
<dbReference type="PROSITE" id="PS00678">
    <property type="entry name" value="WD_REPEATS_1"/>
    <property type="match status" value="1"/>
</dbReference>
<keyword evidence="4" id="KW-0677">Repeat</keyword>
<comment type="subcellular location">
    <subcellularLocation>
        <location evidence="7">Cytoplasm</location>
    </subcellularLocation>
</comment>
<comment type="caution">
    <text evidence="9">The sequence shown here is derived from an EMBL/GenBank/DDBJ whole genome shotgun (WGS) entry which is preliminary data.</text>
</comment>
<dbReference type="InterPro" id="IPR027525">
    <property type="entry name" value="eIF3i"/>
</dbReference>
<dbReference type="HAMAP" id="MF_03008">
    <property type="entry name" value="eIF3i"/>
    <property type="match status" value="1"/>
</dbReference>
<evidence type="ECO:0000256" key="4">
    <source>
        <dbReference type="ARBA" id="ARBA00022737"/>
    </source>
</evidence>
<comment type="similarity">
    <text evidence="7">Belongs to the eIF-3 subunit I family.</text>
</comment>
<keyword evidence="10" id="KW-1185">Reference proteome</keyword>
<evidence type="ECO:0000256" key="2">
    <source>
        <dbReference type="ARBA" id="ARBA00022540"/>
    </source>
</evidence>
<comment type="similarity">
    <text evidence="6">Belongs to the WD repeat STRAP family.</text>
</comment>
<evidence type="ECO:0000256" key="8">
    <source>
        <dbReference type="PROSITE-ProRule" id="PRU00221"/>
    </source>
</evidence>
<accession>A0AAN7YW15</accession>
<dbReference type="PROSITE" id="PS50294">
    <property type="entry name" value="WD_REPEATS_REGION"/>
    <property type="match status" value="1"/>
</dbReference>
<evidence type="ECO:0000313" key="10">
    <source>
        <dbReference type="Proteomes" id="UP001344447"/>
    </source>
</evidence>
<dbReference type="InterPro" id="IPR015943">
    <property type="entry name" value="WD40/YVTN_repeat-like_dom_sf"/>
</dbReference>
<dbReference type="EMBL" id="JAVFKY010000002">
    <property type="protein sequence ID" value="KAK5580551.1"/>
    <property type="molecule type" value="Genomic_DNA"/>
</dbReference>
<dbReference type="Proteomes" id="UP001344447">
    <property type="component" value="Unassembled WGS sequence"/>
</dbReference>
<dbReference type="GO" id="GO:0001732">
    <property type="term" value="P:formation of cytoplasmic translation initiation complex"/>
    <property type="evidence" value="ECO:0007669"/>
    <property type="project" value="UniProtKB-UniRule"/>
</dbReference>
<dbReference type="AlphaFoldDB" id="A0AAN7YW15"/>
<dbReference type="InterPro" id="IPR036322">
    <property type="entry name" value="WD40_repeat_dom_sf"/>
</dbReference>
<dbReference type="SMART" id="SM00320">
    <property type="entry name" value="WD40"/>
    <property type="match status" value="5"/>
</dbReference>
<gene>
    <name evidence="9" type="ORF">RB653_000571</name>
</gene>
<protein>
    <recommendedName>
        <fullName evidence="7">Eukaryotic translation initiation factor 3 subunit I</fullName>
        <shortName evidence="7">eIF3i</shortName>
    </recommendedName>
</protein>
<keyword evidence="1 7" id="KW-0963">Cytoplasm</keyword>
<keyword evidence="5 7" id="KW-0648">Protein biosynthesis</keyword>
<dbReference type="GO" id="GO:0003723">
    <property type="term" value="F:RNA binding"/>
    <property type="evidence" value="ECO:0007669"/>
    <property type="project" value="TreeGrafter"/>
</dbReference>
<dbReference type="PANTHER" id="PTHR19877:SF1">
    <property type="entry name" value="EUKARYOTIC TRANSLATION INITIATION FACTOR 3 SUBUNIT I"/>
    <property type="match status" value="1"/>
</dbReference>
<keyword evidence="2 7" id="KW-0396">Initiation factor</keyword>
<keyword evidence="3 8" id="KW-0853">WD repeat</keyword>
<dbReference type="InterPro" id="IPR001680">
    <property type="entry name" value="WD40_rpt"/>
</dbReference>
<feature type="repeat" description="WD" evidence="8">
    <location>
        <begin position="54"/>
        <end position="88"/>
    </location>
</feature>
<dbReference type="PROSITE" id="PS50082">
    <property type="entry name" value="WD_REPEATS_2"/>
    <property type="match status" value="4"/>
</dbReference>
<comment type="function">
    <text evidence="7">Component of the eukaryotic translation initiation factor 3 (eIF-3) complex, which is involved in protein synthesis of a specialized repertoire of mRNAs and, together with other initiation factors, stimulates binding of mRNA and methionyl-tRNAi to the 40S ribosome. The eIF-3 complex specifically targets and initiates translation of a subset of mRNAs involved in cell proliferation.</text>
</comment>
<evidence type="ECO:0000256" key="1">
    <source>
        <dbReference type="ARBA" id="ARBA00022490"/>
    </source>
</evidence>
<sequence>MRPISLRLHERPITQVLFNREGDLLFVAAKDKLVSLWYTTSGERIGSYQCGGVVYSIDVSQDSKFLITASADARAKVWDVQSGRELDSTDFEVSARSIEFSQGDKQILVVTDQVMGCQAKIHVFNFDKDEVRKLSLSYTLPSPQCKITQATWGPLNKTIFASCEDGAVRIYCTEKRELIKTILDHNKLVTRIEWTKHRIMFMTCSKDGTAKLYDTKTLKLLRTFDTGRPINAAGISPTKPHVILGGGQSAESVTTTKVDASQFKVRFFHIVYGEELGGLIGHIGPVHSISFTPDGKTFATGGEEGLVQVNHLDESYFEFDDDLIYNPPVQH</sequence>
<proteinExistence type="inferred from homology"/>
<evidence type="ECO:0000256" key="3">
    <source>
        <dbReference type="ARBA" id="ARBA00022574"/>
    </source>
</evidence>
<dbReference type="PANTHER" id="PTHR19877">
    <property type="entry name" value="EUKARYOTIC TRANSLATION INITIATION FACTOR 3 SUBUNIT I"/>
    <property type="match status" value="1"/>
</dbReference>
<dbReference type="GO" id="GO:0016282">
    <property type="term" value="C:eukaryotic 43S preinitiation complex"/>
    <property type="evidence" value="ECO:0007669"/>
    <property type="project" value="UniProtKB-UniRule"/>
</dbReference>
<dbReference type="Gene3D" id="2.130.10.10">
    <property type="entry name" value="YVTN repeat-like/Quinoprotein amine dehydrogenase"/>
    <property type="match status" value="1"/>
</dbReference>
<feature type="repeat" description="WD" evidence="8">
    <location>
        <begin position="279"/>
        <end position="309"/>
    </location>
</feature>
<feature type="repeat" description="WD" evidence="8">
    <location>
        <begin position="6"/>
        <end position="47"/>
    </location>
</feature>
<dbReference type="GO" id="GO:0033290">
    <property type="term" value="C:eukaryotic 48S preinitiation complex"/>
    <property type="evidence" value="ECO:0007669"/>
    <property type="project" value="UniProtKB-UniRule"/>
</dbReference>
<dbReference type="GO" id="GO:0071541">
    <property type="term" value="C:eukaryotic translation initiation factor 3 complex, eIF3m"/>
    <property type="evidence" value="ECO:0007669"/>
    <property type="project" value="TreeGrafter"/>
</dbReference>